<accession>A0ABU6WPX6</accession>
<dbReference type="EMBL" id="JASCZI010182452">
    <property type="protein sequence ID" value="MED6187939.1"/>
    <property type="molecule type" value="Genomic_DNA"/>
</dbReference>
<sequence>WYYLYDLVHLPRSERIKAVLDRCILQEDHRALWCSIIPLIYIRTIEWHQVDRVILQFGGVQNCPHSALNIEFLHSRDRRGSDQWFPQTYQRWYALWPTRYGLIYGFRFTLWFPFADPGPTADFIQWWILAARRYLVPADHFHRLPPDDIPVEATQRQSATWEEDDGSDEDHRSGLAWLEDMMAEDAPAAQPTQKIRRMPETYARLRGAGKPRRGGRAGRGRGEGGGVTPTQQTQGGASTSQTVEKAGASSQAYLSSTPQTQGTTIPSSMSSLSQQAFRDGLSSLGFQHFISNVLHEGHSGYRPDMQFDGFHVHLDLNEPFSGPSHLFMALGGTPPSAAHVPGGSWDVPFMEPARLPTSPASPAPAE</sequence>
<evidence type="ECO:0000313" key="2">
    <source>
        <dbReference type="EMBL" id="MED6187939.1"/>
    </source>
</evidence>
<evidence type="ECO:0008006" key="4">
    <source>
        <dbReference type="Google" id="ProtNLM"/>
    </source>
</evidence>
<feature type="compositionally biased region" description="Polar residues" evidence="1">
    <location>
        <begin position="248"/>
        <end position="271"/>
    </location>
</feature>
<comment type="caution">
    <text evidence="2">The sequence shown here is derived from an EMBL/GenBank/DDBJ whole genome shotgun (WGS) entry which is preliminary data.</text>
</comment>
<name>A0ABU6WPX6_9FABA</name>
<feature type="non-terminal residue" evidence="2">
    <location>
        <position position="1"/>
    </location>
</feature>
<feature type="region of interest" description="Disordered" evidence="1">
    <location>
        <begin position="146"/>
        <end position="172"/>
    </location>
</feature>
<feature type="compositionally biased region" description="Low complexity" evidence="1">
    <location>
        <begin position="228"/>
        <end position="242"/>
    </location>
</feature>
<feature type="compositionally biased region" description="Basic residues" evidence="1">
    <location>
        <begin position="207"/>
        <end position="219"/>
    </location>
</feature>
<dbReference type="Proteomes" id="UP001341840">
    <property type="component" value="Unassembled WGS sequence"/>
</dbReference>
<protein>
    <recommendedName>
        <fullName evidence="4">Aminotransferase-like plant mobile domain-containing protein</fullName>
    </recommendedName>
</protein>
<feature type="region of interest" description="Disordered" evidence="1">
    <location>
        <begin position="185"/>
        <end position="271"/>
    </location>
</feature>
<organism evidence="2 3">
    <name type="scientific">Stylosanthes scabra</name>
    <dbReference type="NCBI Taxonomy" id="79078"/>
    <lineage>
        <taxon>Eukaryota</taxon>
        <taxon>Viridiplantae</taxon>
        <taxon>Streptophyta</taxon>
        <taxon>Embryophyta</taxon>
        <taxon>Tracheophyta</taxon>
        <taxon>Spermatophyta</taxon>
        <taxon>Magnoliopsida</taxon>
        <taxon>eudicotyledons</taxon>
        <taxon>Gunneridae</taxon>
        <taxon>Pentapetalae</taxon>
        <taxon>rosids</taxon>
        <taxon>fabids</taxon>
        <taxon>Fabales</taxon>
        <taxon>Fabaceae</taxon>
        <taxon>Papilionoideae</taxon>
        <taxon>50 kb inversion clade</taxon>
        <taxon>dalbergioids sensu lato</taxon>
        <taxon>Dalbergieae</taxon>
        <taxon>Pterocarpus clade</taxon>
        <taxon>Stylosanthes</taxon>
    </lineage>
</organism>
<keyword evidence="3" id="KW-1185">Reference proteome</keyword>
<proteinExistence type="predicted"/>
<gene>
    <name evidence="2" type="ORF">PIB30_081265</name>
</gene>
<reference evidence="2 3" key="1">
    <citation type="journal article" date="2023" name="Plants (Basel)">
        <title>Bridging the Gap: Combining Genomics and Transcriptomics Approaches to Understand Stylosanthes scabra, an Orphan Legume from the Brazilian Caatinga.</title>
        <authorList>
            <person name="Ferreira-Neto J.R.C."/>
            <person name="da Silva M.D."/>
            <person name="Binneck E."/>
            <person name="de Melo N.F."/>
            <person name="da Silva R.H."/>
            <person name="de Melo A.L.T.M."/>
            <person name="Pandolfi V."/>
            <person name="Bustamante F.O."/>
            <person name="Brasileiro-Vidal A.C."/>
            <person name="Benko-Iseppon A.M."/>
        </authorList>
    </citation>
    <scope>NUCLEOTIDE SEQUENCE [LARGE SCALE GENOMIC DNA]</scope>
    <source>
        <tissue evidence="2">Leaves</tissue>
    </source>
</reference>
<evidence type="ECO:0000256" key="1">
    <source>
        <dbReference type="SAM" id="MobiDB-lite"/>
    </source>
</evidence>
<evidence type="ECO:0000313" key="3">
    <source>
        <dbReference type="Proteomes" id="UP001341840"/>
    </source>
</evidence>